<sequence>MARAQPSKGQDGQAGADEGQRPASLVDAAYAAMRAAIRDASFTPGYQASEQEIALRLGMSRTPVHEAAIRLQEDGLVRVLPRKGILILALAPDDMREIYDVVIAMDGRAAELVAALPDDARHAAAQVLDGHTDAMADAHASGDLLGWGQADGAFHAALIEQARNGRMSRIVQAINDQSHRARMLTLNLRRGLDASIAEHRRIAGAVRAGDAAEALDAARQHRIRARNELLPLLSSYGLKHL</sequence>
<dbReference type="AlphaFoldDB" id="A0A6B9FNC9"/>
<dbReference type="SMART" id="SM00895">
    <property type="entry name" value="FCD"/>
    <property type="match status" value="1"/>
</dbReference>
<dbReference type="PROSITE" id="PS50949">
    <property type="entry name" value="HTH_GNTR"/>
    <property type="match status" value="1"/>
</dbReference>
<feature type="domain" description="HTH gntR-type" evidence="5">
    <location>
        <begin position="23"/>
        <end position="90"/>
    </location>
</feature>
<evidence type="ECO:0000313" key="7">
    <source>
        <dbReference type="Proteomes" id="UP000012488"/>
    </source>
</evidence>
<dbReference type="Pfam" id="PF07729">
    <property type="entry name" value="FCD"/>
    <property type="match status" value="1"/>
</dbReference>
<dbReference type="EMBL" id="CP043538">
    <property type="protein sequence ID" value="QGY03887.1"/>
    <property type="molecule type" value="Genomic_DNA"/>
</dbReference>
<reference evidence="6 7" key="1">
    <citation type="journal article" date="2012" name="Genet. Mol. Biol.">
        <title>Analysis of 16S rRNA and mxaF genes revealing insights into Methylobacterium niche-specific plant association.</title>
        <authorList>
            <person name="Dourado M.N."/>
            <person name="Andreote F.D."/>
            <person name="Dini-Andreote F."/>
            <person name="Conti R."/>
            <person name="Araujo J.M."/>
            <person name="Araujo W.L."/>
        </authorList>
    </citation>
    <scope>NUCLEOTIDE SEQUENCE [LARGE SCALE GENOMIC DNA]</scope>
    <source>
        <strain evidence="6 7">SR1.6/6</strain>
    </source>
</reference>
<proteinExistence type="predicted"/>
<protein>
    <submittedName>
        <fullName evidence="6">GntR family transcriptional regulator</fullName>
    </submittedName>
</protein>
<evidence type="ECO:0000256" key="4">
    <source>
        <dbReference type="SAM" id="MobiDB-lite"/>
    </source>
</evidence>
<dbReference type="Proteomes" id="UP000012488">
    <property type="component" value="Chromosome"/>
</dbReference>
<evidence type="ECO:0000259" key="5">
    <source>
        <dbReference type="PROSITE" id="PS50949"/>
    </source>
</evidence>
<keyword evidence="3" id="KW-0804">Transcription</keyword>
<dbReference type="InterPro" id="IPR000524">
    <property type="entry name" value="Tscrpt_reg_HTH_GntR"/>
</dbReference>
<dbReference type="InterPro" id="IPR036390">
    <property type="entry name" value="WH_DNA-bd_sf"/>
</dbReference>
<evidence type="ECO:0000256" key="2">
    <source>
        <dbReference type="ARBA" id="ARBA00023125"/>
    </source>
</evidence>
<evidence type="ECO:0000313" key="6">
    <source>
        <dbReference type="EMBL" id="QGY03887.1"/>
    </source>
</evidence>
<evidence type="ECO:0000256" key="3">
    <source>
        <dbReference type="ARBA" id="ARBA00023163"/>
    </source>
</evidence>
<dbReference type="OrthoDB" id="9028214at2"/>
<dbReference type="GO" id="GO:0003677">
    <property type="term" value="F:DNA binding"/>
    <property type="evidence" value="ECO:0007669"/>
    <property type="project" value="UniProtKB-KW"/>
</dbReference>
<dbReference type="PANTHER" id="PTHR43537:SF24">
    <property type="entry name" value="GLUCONATE OPERON TRANSCRIPTIONAL REPRESSOR"/>
    <property type="match status" value="1"/>
</dbReference>
<feature type="region of interest" description="Disordered" evidence="4">
    <location>
        <begin position="1"/>
        <end position="21"/>
    </location>
</feature>
<evidence type="ECO:0000256" key="1">
    <source>
        <dbReference type="ARBA" id="ARBA00023015"/>
    </source>
</evidence>
<dbReference type="Gene3D" id="1.10.10.10">
    <property type="entry name" value="Winged helix-like DNA-binding domain superfamily/Winged helix DNA-binding domain"/>
    <property type="match status" value="1"/>
</dbReference>
<dbReference type="InterPro" id="IPR008920">
    <property type="entry name" value="TF_FadR/GntR_C"/>
</dbReference>
<dbReference type="GO" id="GO:0003700">
    <property type="term" value="F:DNA-binding transcription factor activity"/>
    <property type="evidence" value="ECO:0007669"/>
    <property type="project" value="InterPro"/>
</dbReference>
<keyword evidence="2" id="KW-0238">DNA-binding</keyword>
<dbReference type="KEGG" id="mmes:MMSR116_19795"/>
<dbReference type="PANTHER" id="PTHR43537">
    <property type="entry name" value="TRANSCRIPTIONAL REGULATOR, GNTR FAMILY"/>
    <property type="match status" value="1"/>
</dbReference>
<reference evidence="6 7" key="2">
    <citation type="journal article" date="2013" name="Genome Announc.">
        <title>Draft Genome Sequence of Methylobacterium mesophilicum Strain SR1.6/6, Isolated from Citrus sinensis.</title>
        <authorList>
            <person name="Marinho Almeida D."/>
            <person name="Dini-Andreote F."/>
            <person name="Camargo Neves A.A."/>
            <person name="Juca Ramos R.T."/>
            <person name="Andreote F.D."/>
            <person name="Carneiro A.R."/>
            <person name="Oliveira de Souza Lima A."/>
            <person name="Caracciolo Gomes de Sa P.H."/>
            <person name="Ribeiro Barbosa M.S."/>
            <person name="Araujo W.L."/>
            <person name="Silva A."/>
        </authorList>
    </citation>
    <scope>NUCLEOTIDE SEQUENCE [LARGE SCALE GENOMIC DNA]</scope>
    <source>
        <strain evidence="6 7">SR1.6/6</strain>
    </source>
</reference>
<dbReference type="SMART" id="SM00345">
    <property type="entry name" value="HTH_GNTR"/>
    <property type="match status" value="1"/>
</dbReference>
<organism evidence="6 7">
    <name type="scientific">Methylobacterium mesophilicum SR1.6/6</name>
    <dbReference type="NCBI Taxonomy" id="908290"/>
    <lineage>
        <taxon>Bacteria</taxon>
        <taxon>Pseudomonadati</taxon>
        <taxon>Pseudomonadota</taxon>
        <taxon>Alphaproteobacteria</taxon>
        <taxon>Hyphomicrobiales</taxon>
        <taxon>Methylobacteriaceae</taxon>
        <taxon>Methylobacterium</taxon>
    </lineage>
</organism>
<dbReference type="Pfam" id="PF00392">
    <property type="entry name" value="GntR"/>
    <property type="match status" value="1"/>
</dbReference>
<dbReference type="SUPFAM" id="SSF48008">
    <property type="entry name" value="GntR ligand-binding domain-like"/>
    <property type="match status" value="1"/>
</dbReference>
<name>A0A6B9FNC9_9HYPH</name>
<dbReference type="SUPFAM" id="SSF46785">
    <property type="entry name" value="Winged helix' DNA-binding domain"/>
    <property type="match status" value="1"/>
</dbReference>
<keyword evidence="1" id="KW-0805">Transcription regulation</keyword>
<accession>A0A6B9FNC9</accession>
<dbReference type="InterPro" id="IPR036388">
    <property type="entry name" value="WH-like_DNA-bd_sf"/>
</dbReference>
<dbReference type="RefSeq" id="WP_010685877.1">
    <property type="nucleotide sequence ID" value="NZ_CP043538.1"/>
</dbReference>
<dbReference type="Gene3D" id="1.20.120.530">
    <property type="entry name" value="GntR ligand-binding domain-like"/>
    <property type="match status" value="1"/>
</dbReference>
<gene>
    <name evidence="6" type="ORF">MMSR116_19795</name>
</gene>
<dbReference type="InterPro" id="IPR011711">
    <property type="entry name" value="GntR_C"/>
</dbReference>